<dbReference type="Gene3D" id="3.40.50.2300">
    <property type="match status" value="2"/>
</dbReference>
<dbReference type="OrthoDB" id="9788209at2"/>
<dbReference type="GO" id="GO:0003700">
    <property type="term" value="F:DNA-binding transcription factor activity"/>
    <property type="evidence" value="ECO:0007669"/>
    <property type="project" value="TreeGrafter"/>
</dbReference>
<dbReference type="PRINTS" id="PR00036">
    <property type="entry name" value="HTHLACI"/>
</dbReference>
<dbReference type="EMBL" id="AP019309">
    <property type="protein sequence ID" value="BBH27853.1"/>
    <property type="molecule type" value="Genomic_DNA"/>
</dbReference>
<dbReference type="SUPFAM" id="SSF47413">
    <property type="entry name" value="lambda repressor-like DNA-binding domains"/>
    <property type="match status" value="1"/>
</dbReference>
<keyword evidence="3" id="KW-0804">Transcription</keyword>
<organism evidence="5 6">
    <name type="scientific">Intestinibaculum porci</name>
    <dbReference type="NCBI Taxonomy" id="2487118"/>
    <lineage>
        <taxon>Bacteria</taxon>
        <taxon>Bacillati</taxon>
        <taxon>Bacillota</taxon>
        <taxon>Erysipelotrichia</taxon>
        <taxon>Erysipelotrichales</taxon>
        <taxon>Erysipelotrichaceae</taxon>
        <taxon>Intestinibaculum</taxon>
    </lineage>
</organism>
<dbReference type="GO" id="GO:0000976">
    <property type="term" value="F:transcription cis-regulatory region binding"/>
    <property type="evidence" value="ECO:0007669"/>
    <property type="project" value="TreeGrafter"/>
</dbReference>
<dbReference type="KEGG" id="ebm:SG0102_27870"/>
<dbReference type="RefSeq" id="WP_125120541.1">
    <property type="nucleotide sequence ID" value="NZ_AP019309.1"/>
</dbReference>
<dbReference type="InParanoid" id="A0A3G9JS39"/>
<evidence type="ECO:0000256" key="2">
    <source>
        <dbReference type="ARBA" id="ARBA00023125"/>
    </source>
</evidence>
<keyword evidence="2" id="KW-0238">DNA-binding</keyword>
<evidence type="ECO:0000256" key="3">
    <source>
        <dbReference type="ARBA" id="ARBA00023163"/>
    </source>
</evidence>
<dbReference type="InterPro" id="IPR010982">
    <property type="entry name" value="Lambda_DNA-bd_dom_sf"/>
</dbReference>
<dbReference type="CDD" id="cd01392">
    <property type="entry name" value="HTH_LacI"/>
    <property type="match status" value="1"/>
</dbReference>
<dbReference type="Proteomes" id="UP000268059">
    <property type="component" value="Chromosome"/>
</dbReference>
<accession>A0A3G9JS39</accession>
<evidence type="ECO:0000313" key="5">
    <source>
        <dbReference type="EMBL" id="BBH27853.1"/>
    </source>
</evidence>
<dbReference type="Pfam" id="PF00356">
    <property type="entry name" value="LacI"/>
    <property type="match status" value="1"/>
</dbReference>
<dbReference type="AlphaFoldDB" id="A0A3G9JS39"/>
<keyword evidence="1" id="KW-0805">Transcription regulation</keyword>
<dbReference type="InterPro" id="IPR046335">
    <property type="entry name" value="LacI/GalR-like_sensor"/>
</dbReference>
<evidence type="ECO:0000259" key="4">
    <source>
        <dbReference type="PROSITE" id="PS50932"/>
    </source>
</evidence>
<evidence type="ECO:0000313" key="6">
    <source>
        <dbReference type="Proteomes" id="UP000268059"/>
    </source>
</evidence>
<reference evidence="5 6" key="1">
    <citation type="submission" date="2018-11" db="EMBL/GenBank/DDBJ databases">
        <title>Novel Erysipelotrichaceae bacterium isolated from small intestine of a swine.</title>
        <authorList>
            <person name="Kim J.S."/>
            <person name="Choe H."/>
            <person name="Lee Y.R."/>
            <person name="Kim K.M."/>
            <person name="Park D.S."/>
        </authorList>
    </citation>
    <scope>NUCLEOTIDE SEQUENCE [LARGE SCALE GENOMIC DNA]</scope>
    <source>
        <strain evidence="5 6">SG0102</strain>
    </source>
</reference>
<dbReference type="CDD" id="cd06294">
    <property type="entry name" value="PBP1_MalR-like"/>
    <property type="match status" value="1"/>
</dbReference>
<sequence>MAVTIKDVAKAAGVSPSTVSRTINNHYSISEETKARVRQVMKELGYHSDKMNKVVRTIGVVFQRSVVDAYENPIYLEIIRGISYICNKSHYRLEIITGADYSEMTEGIITAQADGYIFLYSNIDERVIAHLTEKEIPFIIVGKPMDKSTTTLSVDTDNVQAGYEAVKYLTELGHTKIGYIGTERKGQFSLDRQIGYLQCITEKRFPIRMDYILNISSSYSYNPTAILELLKREDHPTAFVVCDDIYAVIMVRLIEEAGLKCPEDISLISFNNSIFARLMHPELTSFDINANQLGMEAVSQLIKHIETPTMFTTRTIVPFTLVKRKSCRRIKKA</sequence>
<evidence type="ECO:0000256" key="1">
    <source>
        <dbReference type="ARBA" id="ARBA00023015"/>
    </source>
</evidence>
<dbReference type="Pfam" id="PF13377">
    <property type="entry name" value="Peripla_BP_3"/>
    <property type="match status" value="1"/>
</dbReference>
<gene>
    <name evidence="5" type="ORF">SG0102_27870</name>
</gene>
<dbReference type="PANTHER" id="PTHR30146">
    <property type="entry name" value="LACI-RELATED TRANSCRIPTIONAL REPRESSOR"/>
    <property type="match status" value="1"/>
</dbReference>
<dbReference type="PROSITE" id="PS50932">
    <property type="entry name" value="HTH_LACI_2"/>
    <property type="match status" value="1"/>
</dbReference>
<dbReference type="InterPro" id="IPR000843">
    <property type="entry name" value="HTH_LacI"/>
</dbReference>
<feature type="domain" description="HTH lacI-type" evidence="4">
    <location>
        <begin position="3"/>
        <end position="57"/>
    </location>
</feature>
<dbReference type="SUPFAM" id="SSF53822">
    <property type="entry name" value="Periplasmic binding protein-like I"/>
    <property type="match status" value="1"/>
</dbReference>
<dbReference type="PANTHER" id="PTHR30146:SF109">
    <property type="entry name" value="HTH-TYPE TRANSCRIPTIONAL REGULATOR GALS"/>
    <property type="match status" value="1"/>
</dbReference>
<keyword evidence="6" id="KW-1185">Reference proteome</keyword>
<dbReference type="FunCoup" id="A0A3G9JS39">
    <property type="interactions" value="14"/>
</dbReference>
<dbReference type="Gene3D" id="1.10.260.40">
    <property type="entry name" value="lambda repressor-like DNA-binding domains"/>
    <property type="match status" value="1"/>
</dbReference>
<proteinExistence type="predicted"/>
<protein>
    <submittedName>
        <fullName evidence="5">LacI family transcriptional regulator</fullName>
    </submittedName>
</protein>
<dbReference type="SMART" id="SM00354">
    <property type="entry name" value="HTH_LACI"/>
    <property type="match status" value="1"/>
</dbReference>
<name>A0A3G9JS39_9FIRM</name>
<dbReference type="InterPro" id="IPR028082">
    <property type="entry name" value="Peripla_BP_I"/>
</dbReference>